<evidence type="ECO:0000256" key="3">
    <source>
        <dbReference type="ARBA" id="ARBA00023163"/>
    </source>
</evidence>
<keyword evidence="3 5" id="KW-0804">Transcription</keyword>
<evidence type="ECO:0000256" key="5">
    <source>
        <dbReference type="HAMAP-Rule" id="MF_00105"/>
    </source>
</evidence>
<feature type="domain" description="Transcription elongation factor GreA/GreB C-terminal" evidence="6">
    <location>
        <begin position="80"/>
        <end position="153"/>
    </location>
</feature>
<evidence type="ECO:0000259" key="6">
    <source>
        <dbReference type="Pfam" id="PF01272"/>
    </source>
</evidence>
<keyword evidence="2 5" id="KW-0238">DNA-binding</keyword>
<evidence type="ECO:0000313" key="9">
    <source>
        <dbReference type="Proteomes" id="UP001628078"/>
    </source>
</evidence>
<dbReference type="PANTHER" id="PTHR30437:SF4">
    <property type="entry name" value="TRANSCRIPTION ELONGATION FACTOR GREA"/>
    <property type="match status" value="1"/>
</dbReference>
<dbReference type="InterPro" id="IPR001437">
    <property type="entry name" value="Tscrpt_elong_fac_GreA/B_C"/>
</dbReference>
<dbReference type="InterPro" id="IPR023459">
    <property type="entry name" value="Tscrpt_elong_fac_GreA/B_fam"/>
</dbReference>
<feature type="domain" description="Transcription elongation factor GreA/GreB N-terminal" evidence="7">
    <location>
        <begin position="7"/>
        <end position="75"/>
    </location>
</feature>
<evidence type="ECO:0000256" key="1">
    <source>
        <dbReference type="ARBA" id="ARBA00023015"/>
    </source>
</evidence>
<gene>
    <name evidence="5 8" type="primary">greA</name>
    <name evidence="8" type="ORF">JCM31185_08130</name>
</gene>
<dbReference type="Pfam" id="PF01272">
    <property type="entry name" value="GreA_GreB"/>
    <property type="match status" value="1"/>
</dbReference>
<dbReference type="EMBL" id="BQXO01000002">
    <property type="protein sequence ID" value="GKT05524.1"/>
    <property type="molecule type" value="Genomic_DNA"/>
</dbReference>
<name>A0ABQ5JPM5_9LACO</name>
<dbReference type="PIRSF" id="PIRSF006092">
    <property type="entry name" value="GreA_GreB"/>
    <property type="match status" value="1"/>
</dbReference>
<protein>
    <recommendedName>
        <fullName evidence="5">Transcription elongation factor GreA</fullName>
    </recommendedName>
    <alternativeName>
        <fullName evidence="5">Transcript cleavage factor GreA</fullName>
    </alternativeName>
</protein>
<proteinExistence type="inferred from homology"/>
<dbReference type="InterPro" id="IPR022691">
    <property type="entry name" value="Tscrpt_elong_fac_GreA/B_N"/>
</dbReference>
<dbReference type="InterPro" id="IPR036805">
    <property type="entry name" value="Tscrpt_elong_fac_GreA/B_N_sf"/>
</dbReference>
<evidence type="ECO:0000313" key="8">
    <source>
        <dbReference type="EMBL" id="GKT05524.1"/>
    </source>
</evidence>
<accession>A0ABQ5JPM5</accession>
<keyword evidence="8" id="KW-0251">Elongation factor</keyword>
<evidence type="ECO:0000259" key="7">
    <source>
        <dbReference type="Pfam" id="PF03449"/>
    </source>
</evidence>
<reference evidence="8 9" key="1">
    <citation type="submission" date="2022-03" db="EMBL/GenBank/DDBJ databases">
        <title>Draft genome sequence of Furfurilactobacillus curtus JCM 31185.</title>
        <authorList>
            <person name="Suzuki S."/>
            <person name="Endo A."/>
            <person name="Kajikawa A."/>
        </authorList>
    </citation>
    <scope>NUCLEOTIDE SEQUENCE [LARGE SCALE GENOMIC DNA]</scope>
    <source>
        <strain evidence="8 9">JCM 31185</strain>
    </source>
</reference>
<dbReference type="PANTHER" id="PTHR30437">
    <property type="entry name" value="TRANSCRIPTION ELONGATION FACTOR GREA"/>
    <property type="match status" value="1"/>
</dbReference>
<comment type="similarity">
    <text evidence="5">Belongs to the GreA/GreB family.</text>
</comment>
<dbReference type="Gene3D" id="1.10.287.180">
    <property type="entry name" value="Transcription elongation factor, GreA/GreB, N-terminal domain"/>
    <property type="match status" value="1"/>
</dbReference>
<dbReference type="GO" id="GO:0003746">
    <property type="term" value="F:translation elongation factor activity"/>
    <property type="evidence" value="ECO:0007669"/>
    <property type="project" value="UniProtKB-KW"/>
</dbReference>
<dbReference type="HAMAP" id="MF_00105">
    <property type="entry name" value="GreA_GreB"/>
    <property type="match status" value="1"/>
</dbReference>
<dbReference type="Pfam" id="PF03449">
    <property type="entry name" value="GreA_GreB_N"/>
    <property type="match status" value="1"/>
</dbReference>
<keyword evidence="1 5" id="KW-0805">Transcription regulation</keyword>
<evidence type="ECO:0000256" key="4">
    <source>
        <dbReference type="ARBA" id="ARBA00024916"/>
    </source>
</evidence>
<dbReference type="InterPro" id="IPR028624">
    <property type="entry name" value="Tscrpt_elong_fac_GreA/B"/>
</dbReference>
<keyword evidence="9" id="KW-1185">Reference proteome</keyword>
<keyword evidence="8" id="KW-0648">Protein biosynthesis</keyword>
<dbReference type="Gene3D" id="3.10.50.30">
    <property type="entry name" value="Transcription elongation factor, GreA/GreB, C-terminal domain"/>
    <property type="match status" value="1"/>
</dbReference>
<dbReference type="SUPFAM" id="SSF54534">
    <property type="entry name" value="FKBP-like"/>
    <property type="match status" value="1"/>
</dbReference>
<sequence length="156" mass="17300">MELNENAMTPASYHQIQADIDALTADRPRRIKRLADAAALGDRSENAEYSAAKRDLRWLESRLHYLNKLQQYAEVITPQTTDHVELGRTFTVMFDADPTNTATYELVGKFEANLDEGKVSFDSPLGRAVLDRSVGATQTVAAPNGNYQVTITNLAL</sequence>
<evidence type="ECO:0000256" key="2">
    <source>
        <dbReference type="ARBA" id="ARBA00023125"/>
    </source>
</evidence>
<organism evidence="8 9">
    <name type="scientific">Furfurilactobacillus curtus</name>
    <dbReference type="NCBI Taxonomy" id="1746200"/>
    <lineage>
        <taxon>Bacteria</taxon>
        <taxon>Bacillati</taxon>
        <taxon>Bacillota</taxon>
        <taxon>Bacilli</taxon>
        <taxon>Lactobacillales</taxon>
        <taxon>Lactobacillaceae</taxon>
        <taxon>Furfurilactobacillus</taxon>
    </lineage>
</organism>
<dbReference type="InterPro" id="IPR036953">
    <property type="entry name" value="GreA/GreB_C_sf"/>
</dbReference>
<dbReference type="Proteomes" id="UP001628078">
    <property type="component" value="Unassembled WGS sequence"/>
</dbReference>
<comment type="function">
    <text evidence="4 5">Necessary for efficient RNA polymerase transcription elongation past template-encoded arresting sites. The arresting sites in DNA have the property of trapping a certain fraction of elongating RNA polymerases that pass through, resulting in locked ternary complexes. Cleavage of the nascent transcript by cleavage factors such as GreA or GreB allows the resumption of elongation from the new 3'terminus. GreA releases sequences of 2 to 3 nucleotides.</text>
</comment>
<dbReference type="SUPFAM" id="SSF46557">
    <property type="entry name" value="GreA transcript cleavage protein, N-terminal domain"/>
    <property type="match status" value="1"/>
</dbReference>
<comment type="caution">
    <text evidence="8">The sequence shown here is derived from an EMBL/GenBank/DDBJ whole genome shotgun (WGS) entry which is preliminary data.</text>
</comment>